<sequence>MRLLLDESVPAGLRRYLPGHTVSTVTESGWSGMKNGLLLLKAASNFDVFITVDKNIQHQQNLGSLPISVVVLDAPSNALASLLPLIPGLTQALASLPPLAITRIS</sequence>
<dbReference type="EMBL" id="JAHTGR010000015">
    <property type="protein sequence ID" value="MBV6324207.1"/>
    <property type="molecule type" value="Genomic_DNA"/>
</dbReference>
<dbReference type="RefSeq" id="WP_217945146.1">
    <property type="nucleotide sequence ID" value="NZ_JAHTGR010000015.1"/>
</dbReference>
<evidence type="ECO:0000313" key="2">
    <source>
        <dbReference type="Proteomes" id="UP001155901"/>
    </source>
</evidence>
<organism evidence="1 2">
    <name type="scientific">Duganella violaceipulchra</name>
    <dbReference type="NCBI Taxonomy" id="2849652"/>
    <lineage>
        <taxon>Bacteria</taxon>
        <taxon>Pseudomonadati</taxon>
        <taxon>Pseudomonadota</taxon>
        <taxon>Betaproteobacteria</taxon>
        <taxon>Burkholderiales</taxon>
        <taxon>Oxalobacteraceae</taxon>
        <taxon>Telluria group</taxon>
        <taxon>Duganella</taxon>
    </lineage>
</organism>
<dbReference type="AlphaFoldDB" id="A0AA41L7D1"/>
<gene>
    <name evidence="1" type="ORF">KVP70_25025</name>
</gene>
<accession>A0AA41L7D1</accession>
<proteinExistence type="predicted"/>
<comment type="caution">
    <text evidence="1">The sequence shown here is derived from an EMBL/GenBank/DDBJ whole genome shotgun (WGS) entry which is preliminary data.</text>
</comment>
<reference evidence="1" key="1">
    <citation type="submission" date="2021-07" db="EMBL/GenBank/DDBJ databases">
        <title>Characterization of violacein-producing bacteria and related species.</title>
        <authorList>
            <person name="Wilson H.S."/>
            <person name="De Leon M.E."/>
        </authorList>
    </citation>
    <scope>NUCLEOTIDE SEQUENCE</scope>
    <source>
        <strain evidence="1">HSC-15S17</strain>
    </source>
</reference>
<evidence type="ECO:0000313" key="1">
    <source>
        <dbReference type="EMBL" id="MBV6324207.1"/>
    </source>
</evidence>
<dbReference type="Proteomes" id="UP001155901">
    <property type="component" value="Unassembled WGS sequence"/>
</dbReference>
<name>A0AA41L7D1_9BURK</name>
<protein>
    <submittedName>
        <fullName evidence="1">DUF5615 family PIN-like protein</fullName>
    </submittedName>
</protein>